<proteinExistence type="predicted"/>
<dbReference type="RefSeq" id="WP_344101950.1">
    <property type="nucleotide sequence ID" value="NZ_BAAAPC010000010.1"/>
</dbReference>
<evidence type="ECO:0000313" key="2">
    <source>
        <dbReference type="EMBL" id="GAA1998630.1"/>
    </source>
</evidence>
<dbReference type="Proteomes" id="UP001501585">
    <property type="component" value="Unassembled WGS sequence"/>
</dbReference>
<evidence type="ECO:0000256" key="1">
    <source>
        <dbReference type="SAM" id="Phobius"/>
    </source>
</evidence>
<sequence>MSPATAREPLTPEAQAARTGPGVLRRNAAPLLAAFGAFCITFALLLRFFLYSQIAMIPADMRMELRLTDEAATYLDTSTWKTVKDTEVVRSIGVTGTTSPGNPGWSAWDMSTDTATKEHMIEHMDRRVIVDRSTGTAVNCCGEHVDGDRAVRQAGLVLSWPANATDDEYAFYDADIRAAPRMVFDGTEDIGGTATRRFVQRISPTQVPQSSREVPAAALGLDRDGTVDATRWVEVERTYWIEPVSGNVVNAAEKRTETLRSESGRGERVLLDADLTLQDTQVSAYTENARSTRLLLIAVRTYLPIVLGAVGTVLLAAGLLAAARARRGPRHDLTGQ</sequence>
<reference evidence="2 3" key="1">
    <citation type="journal article" date="2019" name="Int. J. Syst. Evol. Microbiol.">
        <title>The Global Catalogue of Microorganisms (GCM) 10K type strain sequencing project: providing services to taxonomists for standard genome sequencing and annotation.</title>
        <authorList>
            <consortium name="The Broad Institute Genomics Platform"/>
            <consortium name="The Broad Institute Genome Sequencing Center for Infectious Disease"/>
            <person name="Wu L."/>
            <person name="Ma J."/>
        </authorList>
    </citation>
    <scope>NUCLEOTIDE SEQUENCE [LARGE SCALE GENOMIC DNA]</scope>
    <source>
        <strain evidence="2 3">JCM 15313</strain>
    </source>
</reference>
<evidence type="ECO:0000313" key="3">
    <source>
        <dbReference type="Proteomes" id="UP001501585"/>
    </source>
</evidence>
<dbReference type="InterPro" id="IPR021424">
    <property type="entry name" value="PorA"/>
</dbReference>
<dbReference type="Pfam" id="PF11271">
    <property type="entry name" value="PorA"/>
    <property type="match status" value="1"/>
</dbReference>
<feature type="transmembrane region" description="Helical" evidence="1">
    <location>
        <begin position="302"/>
        <end position="323"/>
    </location>
</feature>
<feature type="transmembrane region" description="Helical" evidence="1">
    <location>
        <begin position="28"/>
        <end position="50"/>
    </location>
</feature>
<keyword evidence="1" id="KW-0812">Transmembrane</keyword>
<protein>
    <recommendedName>
        <fullName evidence="4">DUF3068 domain-containing protein</fullName>
    </recommendedName>
</protein>
<organism evidence="2 3">
    <name type="scientific">Nocardiopsis rhodophaea</name>
    <dbReference type="NCBI Taxonomy" id="280238"/>
    <lineage>
        <taxon>Bacteria</taxon>
        <taxon>Bacillati</taxon>
        <taxon>Actinomycetota</taxon>
        <taxon>Actinomycetes</taxon>
        <taxon>Streptosporangiales</taxon>
        <taxon>Nocardiopsidaceae</taxon>
        <taxon>Nocardiopsis</taxon>
    </lineage>
</organism>
<keyword evidence="1" id="KW-1133">Transmembrane helix</keyword>
<gene>
    <name evidence="2" type="ORF">GCM10009799_27060</name>
</gene>
<dbReference type="EMBL" id="BAAAPC010000010">
    <property type="protein sequence ID" value="GAA1998630.1"/>
    <property type="molecule type" value="Genomic_DNA"/>
</dbReference>
<accession>A0ABN2T577</accession>
<comment type="caution">
    <text evidence="2">The sequence shown here is derived from an EMBL/GenBank/DDBJ whole genome shotgun (WGS) entry which is preliminary data.</text>
</comment>
<keyword evidence="1" id="KW-0472">Membrane</keyword>
<name>A0ABN2T577_9ACTN</name>
<keyword evidence="3" id="KW-1185">Reference proteome</keyword>
<evidence type="ECO:0008006" key="4">
    <source>
        <dbReference type="Google" id="ProtNLM"/>
    </source>
</evidence>